<proteinExistence type="predicted"/>
<dbReference type="Proteomes" id="UP000698800">
    <property type="component" value="Unassembled WGS sequence"/>
</dbReference>
<comment type="caution">
    <text evidence="3">The sequence shown here is derived from an EMBL/GenBank/DDBJ whole genome shotgun (WGS) entry which is preliminary data.</text>
</comment>
<keyword evidence="1" id="KW-0040">ANK repeat</keyword>
<keyword evidence="4" id="KW-1185">Reference proteome</keyword>
<feature type="repeat" description="ANK" evidence="1">
    <location>
        <begin position="76"/>
        <end position="108"/>
    </location>
</feature>
<feature type="repeat" description="ANK" evidence="1">
    <location>
        <begin position="7"/>
        <end position="31"/>
    </location>
</feature>
<evidence type="ECO:0000256" key="1">
    <source>
        <dbReference type="PROSITE-ProRule" id="PRU00023"/>
    </source>
</evidence>
<sequence length="245" mass="26046">MYNPDQRADSSLHIAAREGLLDVAAFLIEAGHEDEGFSRNANGDTALMFASSAGHEEIVDLIASRFPDIVSVRNKAGLTALMLAAQSGSSTCITTLLAHDADPDLADDAGNTALHYASAHGALKALRTLVFASTNPLPQNYYSWTPLSYSSTVQAEVYFKNLLAERARREAKAEQQQLESAGAGIRPGGLRLVVGGDAVGVLPGREDGQDSSPREVAVRSQTPTLGRSEKMAFTGRQRMRASSGD</sequence>
<dbReference type="PANTHER" id="PTHR24121:SF23">
    <property type="entry name" value="NO MECHANORECEPTOR POTENTIAL C, ISOFORM H"/>
    <property type="match status" value="1"/>
</dbReference>
<feature type="compositionally biased region" description="Basic and acidic residues" evidence="2">
    <location>
        <begin position="204"/>
        <end position="217"/>
    </location>
</feature>
<dbReference type="InterPro" id="IPR002110">
    <property type="entry name" value="Ankyrin_rpt"/>
</dbReference>
<dbReference type="OrthoDB" id="823504at2759"/>
<evidence type="ECO:0000313" key="3">
    <source>
        <dbReference type="EMBL" id="KAH0538500.1"/>
    </source>
</evidence>
<organism evidence="3 4">
    <name type="scientific">Glutinoglossum americanum</name>
    <dbReference type="NCBI Taxonomy" id="1670608"/>
    <lineage>
        <taxon>Eukaryota</taxon>
        <taxon>Fungi</taxon>
        <taxon>Dikarya</taxon>
        <taxon>Ascomycota</taxon>
        <taxon>Pezizomycotina</taxon>
        <taxon>Geoglossomycetes</taxon>
        <taxon>Geoglossales</taxon>
        <taxon>Geoglossaceae</taxon>
        <taxon>Glutinoglossum</taxon>
    </lineage>
</organism>
<name>A0A9P8KWJ8_9PEZI</name>
<feature type="region of interest" description="Disordered" evidence="2">
    <location>
        <begin position="201"/>
        <end position="245"/>
    </location>
</feature>
<evidence type="ECO:0008006" key="5">
    <source>
        <dbReference type="Google" id="ProtNLM"/>
    </source>
</evidence>
<dbReference type="SUPFAM" id="SSF48403">
    <property type="entry name" value="Ankyrin repeat"/>
    <property type="match status" value="1"/>
</dbReference>
<evidence type="ECO:0000313" key="4">
    <source>
        <dbReference type="Proteomes" id="UP000698800"/>
    </source>
</evidence>
<dbReference type="PROSITE" id="PS50088">
    <property type="entry name" value="ANK_REPEAT"/>
    <property type="match status" value="2"/>
</dbReference>
<reference evidence="3" key="1">
    <citation type="submission" date="2021-03" db="EMBL/GenBank/DDBJ databases">
        <title>Comparative genomics and phylogenomic investigation of the class Geoglossomycetes provide insights into ecological specialization and systematics.</title>
        <authorList>
            <person name="Melie T."/>
            <person name="Pirro S."/>
            <person name="Miller A.N."/>
            <person name="Quandt A."/>
        </authorList>
    </citation>
    <scope>NUCLEOTIDE SEQUENCE</scope>
    <source>
        <strain evidence="3">GBOQ0MN5Z8</strain>
    </source>
</reference>
<dbReference type="PANTHER" id="PTHR24121">
    <property type="entry name" value="NO MECHANORECEPTOR POTENTIAL C, ISOFORM D-RELATED"/>
    <property type="match status" value="1"/>
</dbReference>
<dbReference type="InterPro" id="IPR036770">
    <property type="entry name" value="Ankyrin_rpt-contain_sf"/>
</dbReference>
<evidence type="ECO:0000256" key="2">
    <source>
        <dbReference type="SAM" id="MobiDB-lite"/>
    </source>
</evidence>
<dbReference type="SMART" id="SM00248">
    <property type="entry name" value="ANK"/>
    <property type="match status" value="4"/>
</dbReference>
<dbReference type="PROSITE" id="PS50297">
    <property type="entry name" value="ANK_REP_REGION"/>
    <property type="match status" value="2"/>
</dbReference>
<protein>
    <recommendedName>
        <fullName evidence="5">Ankyrin</fullName>
    </recommendedName>
</protein>
<dbReference type="Gene3D" id="1.25.40.20">
    <property type="entry name" value="Ankyrin repeat-containing domain"/>
    <property type="match status" value="1"/>
</dbReference>
<gene>
    <name evidence="3" type="ORF">FGG08_004887</name>
</gene>
<dbReference type="AlphaFoldDB" id="A0A9P8KWJ8"/>
<accession>A0A9P8KWJ8</accession>
<dbReference type="Pfam" id="PF12796">
    <property type="entry name" value="Ank_2"/>
    <property type="match status" value="2"/>
</dbReference>
<dbReference type="EMBL" id="JAGHQL010000106">
    <property type="protein sequence ID" value="KAH0538500.1"/>
    <property type="molecule type" value="Genomic_DNA"/>
</dbReference>